<proteinExistence type="predicted"/>
<accession>K8XJW2</accession>
<organism evidence="2 3">
    <name type="scientific">Rhodococcus opacus M213</name>
    <dbReference type="NCBI Taxonomy" id="1129896"/>
    <lineage>
        <taxon>Bacteria</taxon>
        <taxon>Bacillati</taxon>
        <taxon>Actinomycetota</taxon>
        <taxon>Actinomycetes</taxon>
        <taxon>Mycobacteriales</taxon>
        <taxon>Nocardiaceae</taxon>
        <taxon>Rhodococcus</taxon>
    </lineage>
</organism>
<comment type="caution">
    <text evidence="2">The sequence shown here is derived from an EMBL/GenBank/DDBJ whole genome shotgun (WGS) entry which is preliminary data.</text>
</comment>
<sequence length="127" mass="12537">MAVIAVLCELLAAVLLAAGIATPFGVAVGASTMLVAAVATNLKAQARWNSAGGGEYPLVLALVLATLGFTGPGSLSVDAALGLPSSDADVRVGIAVVVVALAAASVPIARTARAVRQSREQQMAASR</sequence>
<name>K8XJW2_RHOOP</name>
<keyword evidence="1" id="KW-0812">Transmembrane</keyword>
<reference evidence="2 3" key="1">
    <citation type="journal article" date="2013" name="Genome Announc.">
        <title>Draft Genome Sequence of Rhodococcus opacus Strain M213 Shows a Diverse Catabolic Potential.</title>
        <authorList>
            <person name="Pathak A."/>
            <person name="Green S.J."/>
            <person name="Ogram A."/>
            <person name="Chauhan A."/>
        </authorList>
    </citation>
    <scope>NUCLEOTIDE SEQUENCE [LARGE SCALE GENOMIC DNA]</scope>
    <source>
        <strain evidence="2 3">M213</strain>
    </source>
</reference>
<dbReference type="InterPro" id="IPR051907">
    <property type="entry name" value="DoxX-like_oxidoreductase"/>
</dbReference>
<dbReference type="AlphaFoldDB" id="K8XJW2"/>
<dbReference type="EMBL" id="AJYC02000156">
    <property type="protein sequence ID" value="EKT77360.1"/>
    <property type="molecule type" value="Genomic_DNA"/>
</dbReference>
<evidence type="ECO:0000313" key="3">
    <source>
        <dbReference type="Proteomes" id="UP000005951"/>
    </source>
</evidence>
<evidence type="ECO:0000313" key="2">
    <source>
        <dbReference type="EMBL" id="EKT77360.1"/>
    </source>
</evidence>
<keyword evidence="1" id="KW-0472">Membrane</keyword>
<dbReference type="PANTHER" id="PTHR33452">
    <property type="entry name" value="OXIDOREDUCTASE CATD-RELATED"/>
    <property type="match status" value="1"/>
</dbReference>
<protein>
    <submittedName>
        <fullName evidence="2">DoxX family protein</fullName>
    </submittedName>
</protein>
<feature type="transmembrane region" description="Helical" evidence="1">
    <location>
        <begin position="90"/>
        <end position="109"/>
    </location>
</feature>
<dbReference type="PANTHER" id="PTHR33452:SF1">
    <property type="entry name" value="INNER MEMBRANE PROTEIN YPHA-RELATED"/>
    <property type="match status" value="1"/>
</dbReference>
<dbReference type="Proteomes" id="UP000005951">
    <property type="component" value="Unassembled WGS sequence"/>
</dbReference>
<dbReference type="GO" id="GO:0005886">
    <property type="term" value="C:plasma membrane"/>
    <property type="evidence" value="ECO:0007669"/>
    <property type="project" value="TreeGrafter"/>
</dbReference>
<gene>
    <name evidence="2" type="ORF">WSS_A37986</name>
</gene>
<evidence type="ECO:0000256" key="1">
    <source>
        <dbReference type="SAM" id="Phobius"/>
    </source>
</evidence>
<keyword evidence="1" id="KW-1133">Transmembrane helix</keyword>
<feature type="transmembrane region" description="Helical" evidence="1">
    <location>
        <begin position="56"/>
        <end position="75"/>
    </location>
</feature>